<dbReference type="GO" id="GO:0005886">
    <property type="term" value="C:plasma membrane"/>
    <property type="evidence" value="ECO:0007669"/>
    <property type="project" value="TreeGrafter"/>
</dbReference>
<keyword evidence="1" id="KW-0472">Membrane</keyword>
<dbReference type="EMBL" id="PFMR01000022">
    <property type="protein sequence ID" value="PIZ18200.1"/>
    <property type="molecule type" value="Genomic_DNA"/>
</dbReference>
<dbReference type="CDD" id="cd01949">
    <property type="entry name" value="GGDEF"/>
    <property type="match status" value="1"/>
</dbReference>
<dbReference type="InterPro" id="IPR000160">
    <property type="entry name" value="GGDEF_dom"/>
</dbReference>
<dbReference type="GO" id="GO:0052621">
    <property type="term" value="F:diguanylate cyclase activity"/>
    <property type="evidence" value="ECO:0007669"/>
    <property type="project" value="TreeGrafter"/>
</dbReference>
<dbReference type="FunFam" id="3.30.70.270:FF:000001">
    <property type="entry name" value="Diguanylate cyclase domain protein"/>
    <property type="match status" value="1"/>
</dbReference>
<keyword evidence="1" id="KW-0812">Transmembrane</keyword>
<dbReference type="SUPFAM" id="SSF55781">
    <property type="entry name" value="GAF domain-like"/>
    <property type="match status" value="1"/>
</dbReference>
<dbReference type="Pfam" id="PF00990">
    <property type="entry name" value="GGDEF"/>
    <property type="match status" value="1"/>
</dbReference>
<gene>
    <name evidence="3" type="ORF">COY52_00645</name>
</gene>
<comment type="caution">
    <text evidence="3">The sequence shown here is derived from an EMBL/GenBank/DDBJ whole genome shotgun (WGS) entry which is preliminary data.</text>
</comment>
<dbReference type="PROSITE" id="PS50887">
    <property type="entry name" value="GGDEF"/>
    <property type="match status" value="1"/>
</dbReference>
<dbReference type="SMART" id="SM00267">
    <property type="entry name" value="GGDEF"/>
    <property type="match status" value="1"/>
</dbReference>
<accession>A0A2M7SFD0</accession>
<name>A0A2M7SFD0_9BACT</name>
<dbReference type="InterPro" id="IPR050469">
    <property type="entry name" value="Diguanylate_Cyclase"/>
</dbReference>
<dbReference type="InterPro" id="IPR029787">
    <property type="entry name" value="Nucleotide_cyclase"/>
</dbReference>
<keyword evidence="1" id="KW-1133">Transmembrane helix</keyword>
<evidence type="ECO:0000313" key="3">
    <source>
        <dbReference type="EMBL" id="PIZ18200.1"/>
    </source>
</evidence>
<dbReference type="GO" id="GO:1902201">
    <property type="term" value="P:negative regulation of bacterial-type flagellum-dependent cell motility"/>
    <property type="evidence" value="ECO:0007669"/>
    <property type="project" value="TreeGrafter"/>
</dbReference>
<dbReference type="SUPFAM" id="SSF55073">
    <property type="entry name" value="Nucleotide cyclase"/>
    <property type="match status" value="1"/>
</dbReference>
<proteinExistence type="predicted"/>
<dbReference type="PANTHER" id="PTHR45138:SF9">
    <property type="entry name" value="DIGUANYLATE CYCLASE DGCM-RELATED"/>
    <property type="match status" value="1"/>
</dbReference>
<feature type="transmembrane region" description="Helical" evidence="1">
    <location>
        <begin position="6"/>
        <end position="21"/>
    </location>
</feature>
<dbReference type="AlphaFoldDB" id="A0A2M7SFD0"/>
<evidence type="ECO:0000313" key="4">
    <source>
        <dbReference type="Proteomes" id="UP000229307"/>
    </source>
</evidence>
<dbReference type="GO" id="GO:0043709">
    <property type="term" value="P:cell adhesion involved in single-species biofilm formation"/>
    <property type="evidence" value="ECO:0007669"/>
    <property type="project" value="TreeGrafter"/>
</dbReference>
<feature type="domain" description="GGDEF" evidence="2">
    <location>
        <begin position="246"/>
        <end position="379"/>
    </location>
</feature>
<dbReference type="Proteomes" id="UP000229307">
    <property type="component" value="Unassembled WGS sequence"/>
</dbReference>
<dbReference type="InterPro" id="IPR043128">
    <property type="entry name" value="Rev_trsase/Diguanyl_cyclase"/>
</dbReference>
<dbReference type="InterPro" id="IPR029016">
    <property type="entry name" value="GAF-like_dom_sf"/>
</dbReference>
<dbReference type="InterPro" id="IPR003018">
    <property type="entry name" value="GAF"/>
</dbReference>
<dbReference type="SMART" id="SM00065">
    <property type="entry name" value="GAF"/>
    <property type="match status" value="1"/>
</dbReference>
<organism evidence="3 4">
    <name type="scientific">Candidatus Desantisbacteria bacterium CG_4_10_14_0_8_um_filter_48_22</name>
    <dbReference type="NCBI Taxonomy" id="1974543"/>
    <lineage>
        <taxon>Bacteria</taxon>
        <taxon>Candidatus Desantisiibacteriota</taxon>
    </lineage>
</organism>
<reference evidence="4" key="1">
    <citation type="submission" date="2017-09" db="EMBL/GenBank/DDBJ databases">
        <title>Depth-based differentiation of microbial function through sediment-hosted aquifers and enrichment of novel symbionts in the deep terrestrial subsurface.</title>
        <authorList>
            <person name="Probst A.J."/>
            <person name="Ladd B."/>
            <person name="Jarett J.K."/>
            <person name="Geller-Mcgrath D.E."/>
            <person name="Sieber C.M.K."/>
            <person name="Emerson J.B."/>
            <person name="Anantharaman K."/>
            <person name="Thomas B.C."/>
            <person name="Malmstrom R."/>
            <person name="Stieglmeier M."/>
            <person name="Klingl A."/>
            <person name="Woyke T."/>
            <person name="Ryan C.M."/>
            <person name="Banfield J.F."/>
        </authorList>
    </citation>
    <scope>NUCLEOTIDE SEQUENCE [LARGE SCALE GENOMIC DNA]</scope>
</reference>
<dbReference type="PANTHER" id="PTHR45138">
    <property type="entry name" value="REGULATORY COMPONENTS OF SENSORY TRANSDUCTION SYSTEM"/>
    <property type="match status" value="1"/>
</dbReference>
<dbReference type="Gene3D" id="3.30.450.40">
    <property type="match status" value="1"/>
</dbReference>
<protein>
    <recommendedName>
        <fullName evidence="2">GGDEF domain-containing protein</fullName>
    </recommendedName>
</protein>
<dbReference type="Pfam" id="PF13492">
    <property type="entry name" value="GAF_3"/>
    <property type="match status" value="1"/>
</dbReference>
<evidence type="ECO:0000256" key="1">
    <source>
        <dbReference type="SAM" id="Phobius"/>
    </source>
</evidence>
<dbReference type="Gene3D" id="3.30.70.270">
    <property type="match status" value="1"/>
</dbReference>
<sequence>MLLLQIMSLIFGCLIILLLVVERSRRRYFKLVYDLRLLRETTKKLHKDAEDIFGIYEGVRDIATTMNMEDILKIMSQMMRKYFEFSFSKLCLFTEDEGNMSTAIQYDFVLNLLLNDRVEVTDKNILNVIANKRPIVSPDEKRIQEYIDDGEEKPEIFIMVPLIAEDKVIGTIEMRREREPYLPFSYDDLLKLTNLCAQTSIILRRAKLYGEVERLAIVDGLTGLYVHRYFQEKLAIEAKRAKTYNEVFSLLMADIDFFKKYNDQYGHQAGDELLRRVSKILKEGVRETDIAVRYGGEEFVIILLHRGKDETRALAEELRKKVETLKLEIEGGFTGVTISLGHATYPDDSTSIDELIKHADEALYRAKEGGRNQTVAYGKK</sequence>
<dbReference type="NCBIfam" id="TIGR00254">
    <property type="entry name" value="GGDEF"/>
    <property type="match status" value="1"/>
</dbReference>
<evidence type="ECO:0000259" key="2">
    <source>
        <dbReference type="PROSITE" id="PS50887"/>
    </source>
</evidence>